<evidence type="ECO:0000313" key="4">
    <source>
        <dbReference type="Proteomes" id="UP000000445"/>
    </source>
</evidence>
<feature type="transmembrane region" description="Helical" evidence="1">
    <location>
        <begin position="163"/>
        <end position="181"/>
    </location>
</feature>
<proteinExistence type="predicted"/>
<accession>B9K8K4</accession>
<gene>
    <name evidence="3" type="ordered locus">CTN_1111</name>
</gene>
<dbReference type="STRING" id="309803.CTN_1111"/>
<reference evidence="3 4" key="1">
    <citation type="journal article" date="2009" name="Biosci. Biotechnol. Biochem.">
        <title>WeGAS: a web-based microbial genome annotation system.</title>
        <authorList>
            <person name="Lee D."/>
            <person name="Seo H."/>
            <person name="Park C."/>
            <person name="Park K."/>
        </authorList>
    </citation>
    <scope>NUCLEOTIDE SEQUENCE [LARGE SCALE GENOMIC DNA]</scope>
    <source>
        <strain evidence="4">ATCC 49049 / DSM 4359 / NBRC 107923 / NS-E</strain>
    </source>
</reference>
<feature type="transmembrane region" description="Helical" evidence="1">
    <location>
        <begin position="34"/>
        <end position="55"/>
    </location>
</feature>
<keyword evidence="1" id="KW-0812">Transmembrane</keyword>
<dbReference type="KEGG" id="tna:CTN_1111"/>
<feature type="transmembrane region" description="Helical" evidence="1">
    <location>
        <begin position="138"/>
        <end position="157"/>
    </location>
</feature>
<dbReference type="HOGENOM" id="CLU_108881_1_0_0"/>
<sequence length="207" mass="23184">MRAMKRISPSGFFLVLAGLFAGWYVVFQTSVLDFWWRMFLTTLVFSLVVILLGGKRNVVPNRYESPLIIYSALIAYLVFVIGYLISLLIPAFHSDVVNVYKLSTGQSVVKVTILLLFIAFFEEIIWRGFITEFLLQRMDVLPAVLISSILYSVVHVFTGNIALIAGAFVLGLILSFLYVITGKVSTTAFSHALWSLLIFVLFPLKGG</sequence>
<evidence type="ECO:0000256" key="1">
    <source>
        <dbReference type="SAM" id="Phobius"/>
    </source>
</evidence>
<dbReference type="eggNOG" id="COG1266">
    <property type="taxonomic scope" value="Bacteria"/>
</dbReference>
<dbReference type="Proteomes" id="UP000000445">
    <property type="component" value="Chromosome"/>
</dbReference>
<keyword evidence="1" id="KW-0472">Membrane</keyword>
<dbReference type="Pfam" id="PF02517">
    <property type="entry name" value="Rce1-like"/>
    <property type="match status" value="1"/>
</dbReference>
<dbReference type="GO" id="GO:0080120">
    <property type="term" value="P:CAAX-box protein maturation"/>
    <property type="evidence" value="ECO:0007669"/>
    <property type="project" value="UniProtKB-ARBA"/>
</dbReference>
<evidence type="ECO:0000313" key="3">
    <source>
        <dbReference type="EMBL" id="ACM23287.1"/>
    </source>
</evidence>
<feature type="transmembrane region" description="Helical" evidence="1">
    <location>
        <begin position="188"/>
        <end position="204"/>
    </location>
</feature>
<feature type="domain" description="CAAX prenyl protease 2/Lysostaphin resistance protein A-like" evidence="2">
    <location>
        <begin position="107"/>
        <end position="196"/>
    </location>
</feature>
<feature type="transmembrane region" description="Helical" evidence="1">
    <location>
        <begin position="109"/>
        <end position="126"/>
    </location>
</feature>
<organism evidence="3 4">
    <name type="scientific">Thermotoga neapolitana (strain ATCC 49049 / DSM 4359 / NBRC 107923 / NS-E)</name>
    <dbReference type="NCBI Taxonomy" id="309803"/>
    <lineage>
        <taxon>Bacteria</taxon>
        <taxon>Thermotogati</taxon>
        <taxon>Thermotogota</taxon>
        <taxon>Thermotogae</taxon>
        <taxon>Thermotogales</taxon>
        <taxon>Thermotogaceae</taxon>
        <taxon>Thermotoga</taxon>
    </lineage>
</organism>
<dbReference type="AlphaFoldDB" id="B9K8K4"/>
<dbReference type="EMBL" id="CP000916">
    <property type="protein sequence ID" value="ACM23287.1"/>
    <property type="molecule type" value="Genomic_DNA"/>
</dbReference>
<feature type="transmembrane region" description="Helical" evidence="1">
    <location>
        <begin position="67"/>
        <end position="89"/>
    </location>
</feature>
<feature type="transmembrane region" description="Helical" evidence="1">
    <location>
        <begin position="12"/>
        <end position="28"/>
    </location>
</feature>
<keyword evidence="4" id="KW-1185">Reference proteome</keyword>
<dbReference type="InterPro" id="IPR003675">
    <property type="entry name" value="Rce1/LyrA-like_dom"/>
</dbReference>
<keyword evidence="1" id="KW-1133">Transmembrane helix</keyword>
<evidence type="ECO:0000259" key="2">
    <source>
        <dbReference type="Pfam" id="PF02517"/>
    </source>
</evidence>
<dbReference type="GO" id="GO:0004175">
    <property type="term" value="F:endopeptidase activity"/>
    <property type="evidence" value="ECO:0007669"/>
    <property type="project" value="UniProtKB-ARBA"/>
</dbReference>
<name>B9K8K4_THENN</name>
<protein>
    <submittedName>
        <fullName evidence="3">Abortive infection protein</fullName>
    </submittedName>
</protein>